<protein>
    <recommendedName>
        <fullName evidence="4">Tryptophan 2-monooxygenase</fullName>
        <ecNumber evidence="3">1.13.12.3</ecNumber>
    </recommendedName>
</protein>
<evidence type="ECO:0000256" key="1">
    <source>
        <dbReference type="ARBA" id="ARBA00004814"/>
    </source>
</evidence>
<accession>B4D468</accession>
<comment type="pathway">
    <text evidence="1">Plant hormone metabolism; auxin biosynthesis.</text>
</comment>
<dbReference type="Gene3D" id="3.50.50.60">
    <property type="entry name" value="FAD/NAD(P)-binding domain"/>
    <property type="match status" value="1"/>
</dbReference>
<sequence precursor="true">MNTPQTYTRRDVLKTSGLALLASGGLVSAATAPRKRVIIAGGGIGGLSCAYELMERGHDVTLLEASRRTGGHVKTIRDPLPDGLYADVGAEHFTKEGYEQYWRYVKKFNLPYLPWKRRENMYRKIDGKWYTEQQLADRATVTSFGFNQREIDHILAHGWTDLSTLYFAPYLAKFTDEFQPFGVGLDHLDHVLLGDLLAQDGASGAAIRFIAGGRRSTPEKPPTSTDTSALFRLWQAAIAKLRGQPTFQREVYHLKGGNQRLPDTFAEMLGDRVHRNCPVTAIEHDAKGVRVEYEEGGATKQLAADYLVISLSPLLLNGIKVTPDWPAEKAYAIQNVKIGMQSRVLLQAKSRFWEGDVPSINLETGDSKMVLVYRTADDVPGERCVLMGSGAPVETPEEALAAFRKFYPGKAKDTIEQCIVHQWWKEEPTCFGCERQAFHLGELHKMWPHIGTPVGRIYFAGSAYDNMPHGQDAATRTANRVAEAIHAAA</sequence>
<dbReference type="InterPro" id="IPR036188">
    <property type="entry name" value="FAD/NAD-bd_sf"/>
</dbReference>
<dbReference type="InterPro" id="IPR050281">
    <property type="entry name" value="Flavin_monoamine_oxidase"/>
</dbReference>
<dbReference type="InterPro" id="IPR006311">
    <property type="entry name" value="TAT_signal"/>
</dbReference>
<dbReference type="RefSeq" id="WP_006981031.1">
    <property type="nucleotide sequence ID" value="NZ_ABVL01000011.1"/>
</dbReference>
<dbReference type="GO" id="GO:0050361">
    <property type="term" value="F:tryptophan 2-monooxygenase activity"/>
    <property type="evidence" value="ECO:0007669"/>
    <property type="project" value="UniProtKB-EC"/>
</dbReference>
<reference evidence="8 9" key="1">
    <citation type="journal article" date="2011" name="J. Bacteriol.">
        <title>Genome sequence of Chthoniobacter flavus Ellin428, an aerobic heterotrophic soil bacterium.</title>
        <authorList>
            <person name="Kant R."/>
            <person name="van Passel M.W."/>
            <person name="Palva A."/>
            <person name="Lucas S."/>
            <person name="Lapidus A."/>
            <person name="Glavina Del Rio T."/>
            <person name="Dalin E."/>
            <person name="Tice H."/>
            <person name="Bruce D."/>
            <person name="Goodwin L."/>
            <person name="Pitluck S."/>
            <person name="Larimer F.W."/>
            <person name="Land M.L."/>
            <person name="Hauser L."/>
            <person name="Sangwan P."/>
            <person name="de Vos W.M."/>
            <person name="Janssen P.H."/>
            <person name="Smidt H."/>
        </authorList>
    </citation>
    <scope>NUCLEOTIDE SEQUENCE [LARGE SCALE GENOMIC DNA]</scope>
    <source>
        <strain evidence="8 9">Ellin428</strain>
    </source>
</reference>
<comment type="caution">
    <text evidence="8">The sequence shown here is derived from an EMBL/GenBank/DDBJ whole genome shotgun (WGS) entry which is preliminary data.</text>
</comment>
<dbReference type="InParanoid" id="B4D468"/>
<dbReference type="STRING" id="497964.CfE428DRAFT_3706"/>
<comment type="similarity">
    <text evidence="2">Belongs to the tryptophan 2-monooxygenase family.</text>
</comment>
<keyword evidence="5" id="KW-0073">Auxin biosynthesis</keyword>
<dbReference type="PANTHER" id="PTHR10742:SF410">
    <property type="entry name" value="LYSINE-SPECIFIC HISTONE DEMETHYLASE 2"/>
    <property type="match status" value="1"/>
</dbReference>
<comment type="catalytic activity">
    <reaction evidence="6">
        <text>L-tryptophan + O2 = indole-3-acetamide + CO2 + H2O</text>
        <dbReference type="Rhea" id="RHEA:16165"/>
        <dbReference type="ChEBI" id="CHEBI:15377"/>
        <dbReference type="ChEBI" id="CHEBI:15379"/>
        <dbReference type="ChEBI" id="CHEBI:16031"/>
        <dbReference type="ChEBI" id="CHEBI:16526"/>
        <dbReference type="ChEBI" id="CHEBI:57912"/>
        <dbReference type="EC" id="1.13.12.3"/>
    </reaction>
</comment>
<organism evidence="8 9">
    <name type="scientific">Chthoniobacter flavus Ellin428</name>
    <dbReference type="NCBI Taxonomy" id="497964"/>
    <lineage>
        <taxon>Bacteria</taxon>
        <taxon>Pseudomonadati</taxon>
        <taxon>Verrucomicrobiota</taxon>
        <taxon>Spartobacteria</taxon>
        <taxon>Chthoniobacterales</taxon>
        <taxon>Chthoniobacteraceae</taxon>
        <taxon>Chthoniobacter</taxon>
    </lineage>
</organism>
<dbReference type="Pfam" id="PF01593">
    <property type="entry name" value="Amino_oxidase"/>
    <property type="match status" value="1"/>
</dbReference>
<dbReference type="EMBL" id="ABVL01000011">
    <property type="protein sequence ID" value="EDY18669.1"/>
    <property type="molecule type" value="Genomic_DNA"/>
</dbReference>
<feature type="domain" description="Amine oxidase" evidence="7">
    <location>
        <begin position="44"/>
        <end position="485"/>
    </location>
</feature>
<evidence type="ECO:0000259" key="7">
    <source>
        <dbReference type="Pfam" id="PF01593"/>
    </source>
</evidence>
<evidence type="ECO:0000256" key="4">
    <source>
        <dbReference type="ARBA" id="ARBA00017871"/>
    </source>
</evidence>
<dbReference type="PROSITE" id="PS51318">
    <property type="entry name" value="TAT"/>
    <property type="match status" value="1"/>
</dbReference>
<keyword evidence="9" id="KW-1185">Reference proteome</keyword>
<evidence type="ECO:0000313" key="9">
    <source>
        <dbReference type="Proteomes" id="UP000005824"/>
    </source>
</evidence>
<dbReference type="InterPro" id="IPR002937">
    <property type="entry name" value="Amino_oxidase"/>
</dbReference>
<proteinExistence type="inferred from homology"/>
<evidence type="ECO:0000313" key="8">
    <source>
        <dbReference type="EMBL" id="EDY18669.1"/>
    </source>
</evidence>
<dbReference type="PANTHER" id="PTHR10742">
    <property type="entry name" value="FLAVIN MONOAMINE OXIDASE"/>
    <property type="match status" value="1"/>
</dbReference>
<evidence type="ECO:0000256" key="5">
    <source>
        <dbReference type="ARBA" id="ARBA00023070"/>
    </source>
</evidence>
<dbReference type="AlphaFoldDB" id="B4D468"/>
<evidence type="ECO:0000256" key="6">
    <source>
        <dbReference type="ARBA" id="ARBA00047321"/>
    </source>
</evidence>
<dbReference type="SUPFAM" id="SSF51905">
    <property type="entry name" value="FAD/NAD(P)-binding domain"/>
    <property type="match status" value="1"/>
</dbReference>
<gene>
    <name evidence="8" type="ORF">CfE428DRAFT_3706</name>
</gene>
<dbReference type="Proteomes" id="UP000005824">
    <property type="component" value="Unassembled WGS sequence"/>
</dbReference>
<dbReference type="EC" id="1.13.12.3" evidence="3"/>
<evidence type="ECO:0000256" key="3">
    <source>
        <dbReference type="ARBA" id="ARBA00012535"/>
    </source>
</evidence>
<name>B4D468_9BACT</name>
<evidence type="ECO:0000256" key="2">
    <source>
        <dbReference type="ARBA" id="ARBA00005833"/>
    </source>
</evidence>
<dbReference type="eggNOG" id="COG1231">
    <property type="taxonomic scope" value="Bacteria"/>
</dbReference>
<dbReference type="GO" id="GO:0009851">
    <property type="term" value="P:auxin biosynthetic process"/>
    <property type="evidence" value="ECO:0007669"/>
    <property type="project" value="UniProtKB-KW"/>
</dbReference>